<organism evidence="1 2">
    <name type="scientific">Rhizobium etli bv. mimosae str. IE4771</name>
    <dbReference type="NCBI Taxonomy" id="1432050"/>
    <lineage>
        <taxon>Bacteria</taxon>
        <taxon>Pseudomonadati</taxon>
        <taxon>Pseudomonadota</taxon>
        <taxon>Alphaproteobacteria</taxon>
        <taxon>Hyphomicrobiales</taxon>
        <taxon>Rhizobiaceae</taxon>
        <taxon>Rhizobium/Agrobacterium group</taxon>
        <taxon>Rhizobium</taxon>
    </lineage>
</organism>
<name>A0A060HY81_RHIET</name>
<protein>
    <submittedName>
        <fullName evidence="1">Uncharacterized protein</fullName>
    </submittedName>
</protein>
<dbReference type="KEGG" id="rei:IE4771_CH02815"/>
<reference evidence="1 2" key="1">
    <citation type="submission" date="2013-12" db="EMBL/GenBank/DDBJ databases">
        <title>Complete genome sequence of Rhizobium etli bv. mimosae IE4771.</title>
        <authorList>
            <person name="Bustos P."/>
            <person name="Santamaria R.I."/>
            <person name="Lozano L."/>
            <person name="Ormeno-Orrillo E."/>
            <person name="Rogel M.A."/>
            <person name="Romero D."/>
            <person name="Cevallos M.A."/>
            <person name="Martinez-Romero E."/>
            <person name="Gonzalez V."/>
        </authorList>
    </citation>
    <scope>NUCLEOTIDE SEQUENCE [LARGE SCALE GENOMIC DNA]</scope>
    <source>
        <strain evidence="1 2">IE4771</strain>
    </source>
</reference>
<evidence type="ECO:0000313" key="2">
    <source>
        <dbReference type="Proteomes" id="UP000027180"/>
    </source>
</evidence>
<dbReference type="HOGENOM" id="CLU_2938507_0_0_5"/>
<evidence type="ECO:0000313" key="1">
    <source>
        <dbReference type="EMBL" id="AIC27913.1"/>
    </source>
</evidence>
<dbReference type="EMBL" id="CP006986">
    <property type="protein sequence ID" value="AIC27913.1"/>
    <property type="molecule type" value="Genomic_DNA"/>
</dbReference>
<dbReference type="Proteomes" id="UP000027180">
    <property type="component" value="Chromosome"/>
</dbReference>
<gene>
    <name evidence="1" type="ORF">IE4771_CH02815</name>
</gene>
<accession>A0A060HY81</accession>
<proteinExistence type="predicted"/>
<dbReference type="AlphaFoldDB" id="A0A060HY81"/>
<sequence>MRRPPPVTKLPLNRQQMAPLPPHRAHFRLHRRDLAGLFSGRAIDRAVLLPSKTHVKKERI</sequence>